<organism evidence="1 2">
    <name type="scientific">Paenibacillus dendritiformis C454</name>
    <dbReference type="NCBI Taxonomy" id="1131935"/>
    <lineage>
        <taxon>Bacteria</taxon>
        <taxon>Bacillati</taxon>
        <taxon>Bacillota</taxon>
        <taxon>Bacilli</taxon>
        <taxon>Bacillales</taxon>
        <taxon>Paenibacillaceae</taxon>
        <taxon>Paenibacillus</taxon>
    </lineage>
</organism>
<dbReference type="InterPro" id="IPR046720">
    <property type="entry name" value="DUF6612"/>
</dbReference>
<keyword evidence="2" id="KW-1185">Reference proteome</keyword>
<gene>
    <name evidence="1" type="ORF">PDENDC454_15192</name>
</gene>
<dbReference type="EMBL" id="AHKH01000038">
    <property type="protein sequence ID" value="EHQ61415.1"/>
    <property type="molecule type" value="Genomic_DNA"/>
</dbReference>
<dbReference type="Pfam" id="PF20316">
    <property type="entry name" value="DUF6612"/>
    <property type="match status" value="1"/>
</dbReference>
<dbReference type="STRING" id="1131935.PDENDC454_15192"/>
<name>H3SHM3_9BACL</name>
<reference evidence="1 2" key="1">
    <citation type="journal article" date="2012" name="J. Bacteriol.">
        <title>Genome Sequence of the Pattern-Forming Social Bacterium Paenibacillus dendritiformis C454 Chiral Morphotype.</title>
        <authorList>
            <person name="Sirota-Madi A."/>
            <person name="Olender T."/>
            <person name="Helman Y."/>
            <person name="Brainis I."/>
            <person name="Finkelshtein A."/>
            <person name="Roth D."/>
            <person name="Hagai E."/>
            <person name="Leshkowitz D."/>
            <person name="Brodsky L."/>
            <person name="Galatenko V."/>
            <person name="Nikolaev V."/>
            <person name="Gutnick D.L."/>
            <person name="Lancet D."/>
            <person name="Ben-Jacob E."/>
        </authorList>
    </citation>
    <scope>NUCLEOTIDE SEQUENCE [LARGE SCALE GENOMIC DNA]</scope>
    <source>
        <strain evidence="1 2">C454</strain>
    </source>
</reference>
<accession>H3SHM3</accession>
<sequence>MAFGITACGGSDADAAITADELLAKTIDANQKMKSFSMEGTAIDKITDGIGEQKEERQLESTIKLDLNKEPFGMYYENRRVYGGREEVQQTLYVEGEEAYVNLGDGWYEYPEEMVDERLERLEIFAHPENQLELFRSRAQDMNVKARGNKYVLTADLTGEGLQELVKGLISQAGSGEQEHMKWFLEALHAKNIKASFLIYKDSFLLVEAEVSIILEPKEYGKYSTQELVTKRSFSRHDKVGVIKIPQKVIDSAK</sequence>
<protein>
    <recommendedName>
        <fullName evidence="3">Lipoprotein</fullName>
    </recommendedName>
</protein>
<evidence type="ECO:0000313" key="1">
    <source>
        <dbReference type="EMBL" id="EHQ61415.1"/>
    </source>
</evidence>
<evidence type="ECO:0008006" key="3">
    <source>
        <dbReference type="Google" id="ProtNLM"/>
    </source>
</evidence>
<dbReference type="Proteomes" id="UP000003900">
    <property type="component" value="Unassembled WGS sequence"/>
</dbReference>
<proteinExistence type="predicted"/>
<dbReference type="AlphaFoldDB" id="H3SHM3"/>
<comment type="caution">
    <text evidence="1">The sequence shown here is derived from an EMBL/GenBank/DDBJ whole genome shotgun (WGS) entry which is preliminary data.</text>
</comment>
<evidence type="ECO:0000313" key="2">
    <source>
        <dbReference type="Proteomes" id="UP000003900"/>
    </source>
</evidence>
<dbReference type="PATRIC" id="fig|1131935.3.peg.3156"/>